<organism evidence="1">
    <name type="scientific">marine sediment metagenome</name>
    <dbReference type="NCBI Taxonomy" id="412755"/>
    <lineage>
        <taxon>unclassified sequences</taxon>
        <taxon>metagenomes</taxon>
        <taxon>ecological metagenomes</taxon>
    </lineage>
</organism>
<comment type="caution">
    <text evidence="1">The sequence shown here is derived from an EMBL/GenBank/DDBJ whole genome shotgun (WGS) entry which is preliminary data.</text>
</comment>
<evidence type="ECO:0000313" key="1">
    <source>
        <dbReference type="EMBL" id="KKL78724.1"/>
    </source>
</evidence>
<accession>A0A0F9EXD0</accession>
<sequence>METEDRIKSNLAILPGQLLGEVANKLPEDVRVEKVEILVHYRRKNCSKIKTIKLGAMR</sequence>
<gene>
    <name evidence="1" type="ORF">LCGC14_2021970</name>
</gene>
<dbReference type="AlphaFoldDB" id="A0A0F9EXD0"/>
<proteinExistence type="predicted"/>
<protein>
    <submittedName>
        <fullName evidence="1">Uncharacterized protein</fullName>
    </submittedName>
</protein>
<reference evidence="1" key="1">
    <citation type="journal article" date="2015" name="Nature">
        <title>Complex archaea that bridge the gap between prokaryotes and eukaryotes.</title>
        <authorList>
            <person name="Spang A."/>
            <person name="Saw J.H."/>
            <person name="Jorgensen S.L."/>
            <person name="Zaremba-Niedzwiedzka K."/>
            <person name="Martijn J."/>
            <person name="Lind A.E."/>
            <person name="van Eijk R."/>
            <person name="Schleper C."/>
            <person name="Guy L."/>
            <person name="Ettema T.J."/>
        </authorList>
    </citation>
    <scope>NUCLEOTIDE SEQUENCE</scope>
</reference>
<dbReference type="EMBL" id="LAZR01023368">
    <property type="protein sequence ID" value="KKL78724.1"/>
    <property type="molecule type" value="Genomic_DNA"/>
</dbReference>
<name>A0A0F9EXD0_9ZZZZ</name>